<protein>
    <submittedName>
        <fullName evidence="4">Uncharacterized protein</fullName>
    </submittedName>
</protein>
<feature type="domain" description="Tail specific protease" evidence="2">
    <location>
        <begin position="365"/>
        <end position="431"/>
    </location>
</feature>
<dbReference type="InterPro" id="IPR029045">
    <property type="entry name" value="ClpP/crotonase-like_dom_sf"/>
</dbReference>
<name>A0A553HP55_9PEZI</name>
<comment type="caution">
    <text evidence="4">The sequence shown here is derived from an EMBL/GenBank/DDBJ whole genome shotgun (WGS) entry which is preliminary data.</text>
</comment>
<dbReference type="SUPFAM" id="SSF52096">
    <property type="entry name" value="ClpP/crotonase"/>
    <property type="match status" value="1"/>
</dbReference>
<dbReference type="GO" id="GO:0006508">
    <property type="term" value="P:proteolysis"/>
    <property type="evidence" value="ECO:0007669"/>
    <property type="project" value="InterPro"/>
</dbReference>
<dbReference type="PANTHER" id="PTHR37049">
    <property type="entry name" value="PEPTIDASE S41 FAMILY PROTEIN"/>
    <property type="match status" value="1"/>
</dbReference>
<feature type="region of interest" description="Disordered" evidence="1">
    <location>
        <begin position="293"/>
        <end position="317"/>
    </location>
</feature>
<dbReference type="Proteomes" id="UP000319160">
    <property type="component" value="Unassembled WGS sequence"/>
</dbReference>
<dbReference type="Pfam" id="PF03572">
    <property type="entry name" value="Peptidase_S41"/>
    <property type="match status" value="1"/>
</dbReference>
<dbReference type="InterPro" id="IPR052766">
    <property type="entry name" value="S41A_metabolite_peptidase"/>
</dbReference>
<evidence type="ECO:0000256" key="1">
    <source>
        <dbReference type="SAM" id="MobiDB-lite"/>
    </source>
</evidence>
<evidence type="ECO:0000259" key="3">
    <source>
        <dbReference type="Pfam" id="PF23658"/>
    </source>
</evidence>
<dbReference type="OrthoDB" id="27214at2759"/>
<dbReference type="STRING" id="2512241.A0A553HP55"/>
<proteinExistence type="predicted"/>
<feature type="compositionally biased region" description="Low complexity" evidence="1">
    <location>
        <begin position="303"/>
        <end position="316"/>
    </location>
</feature>
<dbReference type="Pfam" id="PF23658">
    <property type="entry name" value="PDZ_CPAF_rel"/>
    <property type="match status" value="1"/>
</dbReference>
<dbReference type="AlphaFoldDB" id="A0A553HP55"/>
<evidence type="ECO:0000259" key="2">
    <source>
        <dbReference type="Pfam" id="PF03572"/>
    </source>
</evidence>
<dbReference type="EMBL" id="VFLP01000063">
    <property type="protein sequence ID" value="TRX89743.1"/>
    <property type="molecule type" value="Genomic_DNA"/>
</dbReference>
<dbReference type="InterPro" id="IPR056186">
    <property type="entry name" value="PDZ_CPAF-rel"/>
</dbReference>
<dbReference type="Gene3D" id="3.90.226.10">
    <property type="entry name" value="2-enoyl-CoA Hydratase, Chain A, domain 1"/>
    <property type="match status" value="1"/>
</dbReference>
<gene>
    <name evidence="4" type="ORF">FHL15_009333</name>
</gene>
<dbReference type="GO" id="GO:0008236">
    <property type="term" value="F:serine-type peptidase activity"/>
    <property type="evidence" value="ECO:0007669"/>
    <property type="project" value="InterPro"/>
</dbReference>
<feature type="domain" description="CPAF-like PDZ" evidence="3">
    <location>
        <begin position="136"/>
        <end position="256"/>
    </location>
</feature>
<dbReference type="PANTHER" id="PTHR37049:SF5">
    <property type="entry name" value="TAIL SPECIFIC PROTEASE DOMAIN-CONTAINING PROTEIN"/>
    <property type="match status" value="1"/>
</dbReference>
<keyword evidence="5" id="KW-1185">Reference proteome</keyword>
<reference evidence="5" key="1">
    <citation type="submission" date="2019-06" db="EMBL/GenBank/DDBJ databases">
        <title>Draft genome sequence of the griseofulvin-producing fungus Xylaria cubensis strain G536.</title>
        <authorList>
            <person name="Mead M.E."/>
            <person name="Raja H.A."/>
            <person name="Steenwyk J.L."/>
            <person name="Knowles S.L."/>
            <person name="Oberlies N.H."/>
            <person name="Rokas A."/>
        </authorList>
    </citation>
    <scope>NUCLEOTIDE SEQUENCE [LARGE SCALE GENOMIC DNA]</scope>
    <source>
        <strain evidence="5">G536</strain>
    </source>
</reference>
<evidence type="ECO:0000313" key="4">
    <source>
        <dbReference type="EMBL" id="TRX89743.1"/>
    </source>
</evidence>
<sequence length="846" mass="91510">MAYSKFGSGTVNADYINIDSFCRSIYGLWIYCELRRVVYECMTSVPFNAAVATRFIAYYNDTLQFQSTLAYHKNPPPSYQQTGVDLIGGLRRLQQNIDEGLYGGQYDFETDLLRLVQAAHDGHLTLDAGVLAAFAFASPRDIVAVSLDGTSLPKVYLSVAYFFKDDLFVSNFFTSFQPSALKSINGVDAVTYLKQFAANNSFGTLEPHADWNQLMQSPALDILGYYDVFSGGATFYPGDTITWTFENGTSQMEDYVGIYLSQGPTGPLETGGDFYNFFVLGFYPAGFDPYSDDSDVDDGDGSSGSSATSSDISSPSMTIAQPAATTTLSGWDNQAYPINPDVAQPDLSTIGGGYLSGYFLRDSSIAVLSIPSFDEYGNALNSFQSTVQAFIQQARAAGMKKVVIDVQQNVGGQPLLAIDAFQRFFPNIKPFAGSRMRAHYAADVMGSTDTGFWESLMTDDPYHDALLANEWVVTDRIDASTGQHFHSWAEFYGPNKYNDDDFTNVQQYDTSNARFNYESADESVNFTIPSPVPNASPPFAASDIVILSDGICDSSCALFMELMHHEAGVRTVAVGGQPQNGPMQAPSGSRGAREYDLSVLDSNIDFSQTILQSLNLPNATFLPNRTEANDLFILGASINLRDQVRRGQTTPLQFAYLPADCRIWYTPQTVYNFTKLWEHAAAATWTNTSLCVPGSTGHADSVSAGPDSSGSSITSALDLSSGASNHVTIPANLIEPDALLADGAKSRVAYPTTKATSCDPKKGCGNNMACEQRKSCQTAAPKYVCVSTCWNINGQCADNSGQGRCRASSKTGTKIGSQDMYAGSCVVPPPRCPGQSKAYHGPPPSP</sequence>
<dbReference type="InterPro" id="IPR005151">
    <property type="entry name" value="Tail-specific_protease"/>
</dbReference>
<organism evidence="4 5">
    <name type="scientific">Xylaria flabelliformis</name>
    <dbReference type="NCBI Taxonomy" id="2512241"/>
    <lineage>
        <taxon>Eukaryota</taxon>
        <taxon>Fungi</taxon>
        <taxon>Dikarya</taxon>
        <taxon>Ascomycota</taxon>
        <taxon>Pezizomycotina</taxon>
        <taxon>Sordariomycetes</taxon>
        <taxon>Xylariomycetidae</taxon>
        <taxon>Xylariales</taxon>
        <taxon>Xylariaceae</taxon>
        <taxon>Xylaria</taxon>
    </lineage>
</organism>
<accession>A0A553HP55</accession>
<evidence type="ECO:0000313" key="5">
    <source>
        <dbReference type="Proteomes" id="UP000319160"/>
    </source>
</evidence>